<dbReference type="SUPFAM" id="SSF53686">
    <property type="entry name" value="Tryptophan synthase beta subunit-like PLP-dependent enzymes"/>
    <property type="match status" value="1"/>
</dbReference>
<sequence>MFDLSYPYPDSRGRFGEFGGRFVPEILMPALEELEEAFKKIYQTSKFQEELAYHLRDFAGRPTPLYLAKRLSKETGCKVYLKREDLLHGGAHKLNNTIGQALLAKSMGKTRLIAETGAGQHGFATAIVGAKFGFKTRIYMGVEDVKRQKHNVYRMRLLGAEVCPVYSGSKTLKDAINEALRDWITNLETTYYLIGSVVGPHPYPLIVREFQRVIGREIKEQILKKEGRLPSALFACIGGGSNAIGTFYEFIKDEEVELIGVEAGGKGLQTDLHSASLKAGSQGVLHGAYTFLLQDKYGQIAPSHSVSAGLDYSGVGPEHSFLKEIHRLRVDTATDDEVLEAFKLVCKLEGIIPALEPSHAIAYVRKIAEKFDQDDIIVITLSGSGSKDLDIVREHFDIEERV</sequence>
<dbReference type="Gene3D" id="3.40.50.1100">
    <property type="match status" value="2"/>
</dbReference>
<protein>
    <recommendedName>
        <fullName evidence="12">Tryptophan synthase beta chain</fullName>
        <ecNumber evidence="12">4.2.1.20</ecNumber>
    </recommendedName>
</protein>
<dbReference type="PROSITE" id="PS00168">
    <property type="entry name" value="TRP_SYNTHASE_BETA"/>
    <property type="match status" value="1"/>
</dbReference>
<keyword evidence="10 12" id="KW-0456">Lyase</keyword>
<evidence type="ECO:0000256" key="1">
    <source>
        <dbReference type="ARBA" id="ARBA00001933"/>
    </source>
</evidence>
<comment type="catalytic activity">
    <reaction evidence="11 12">
        <text>(1S,2R)-1-C-(indol-3-yl)glycerol 3-phosphate + L-serine = D-glyceraldehyde 3-phosphate + L-tryptophan + H2O</text>
        <dbReference type="Rhea" id="RHEA:10532"/>
        <dbReference type="ChEBI" id="CHEBI:15377"/>
        <dbReference type="ChEBI" id="CHEBI:33384"/>
        <dbReference type="ChEBI" id="CHEBI:57912"/>
        <dbReference type="ChEBI" id="CHEBI:58866"/>
        <dbReference type="ChEBI" id="CHEBI:59776"/>
        <dbReference type="EC" id="4.2.1.20"/>
    </reaction>
</comment>
<dbReference type="Pfam" id="PF00291">
    <property type="entry name" value="PALP"/>
    <property type="match status" value="1"/>
</dbReference>
<evidence type="ECO:0000256" key="8">
    <source>
        <dbReference type="ARBA" id="ARBA00022898"/>
    </source>
</evidence>
<dbReference type="EMBL" id="LFWU01000116">
    <property type="protein sequence ID" value="KON30779.1"/>
    <property type="molecule type" value="Genomic_DNA"/>
</dbReference>
<dbReference type="InterPro" id="IPR023026">
    <property type="entry name" value="Trp_synth_beta/beta-like"/>
</dbReference>
<dbReference type="PATRIC" id="fig|1685124.3.peg.941"/>
<evidence type="ECO:0000256" key="11">
    <source>
        <dbReference type="ARBA" id="ARBA00049047"/>
    </source>
</evidence>
<dbReference type="AlphaFoldDB" id="A0A0M0BQQ2"/>
<dbReference type="InterPro" id="IPR036052">
    <property type="entry name" value="TrpB-like_PALP_sf"/>
</dbReference>
<evidence type="ECO:0000256" key="3">
    <source>
        <dbReference type="ARBA" id="ARBA00004733"/>
    </source>
</evidence>
<dbReference type="InterPro" id="IPR001926">
    <property type="entry name" value="TrpB-like_PALP"/>
</dbReference>
<evidence type="ECO:0000256" key="4">
    <source>
        <dbReference type="ARBA" id="ARBA00009982"/>
    </source>
</evidence>
<gene>
    <name evidence="12" type="primary">trpB</name>
    <name evidence="14" type="ORF">AC477_04700</name>
</gene>
<evidence type="ECO:0000256" key="2">
    <source>
        <dbReference type="ARBA" id="ARBA00002786"/>
    </source>
</evidence>
<comment type="cofactor">
    <cofactor evidence="1 12">
        <name>pyridoxal 5'-phosphate</name>
        <dbReference type="ChEBI" id="CHEBI:597326"/>
    </cofactor>
</comment>
<dbReference type="InterPro" id="IPR006654">
    <property type="entry name" value="Trp_synth_beta"/>
</dbReference>
<dbReference type="FunFam" id="3.40.50.1100:FF:000004">
    <property type="entry name" value="Tryptophan synthase beta chain"/>
    <property type="match status" value="1"/>
</dbReference>
<name>A0A0M0BQQ2_9ARCH</name>
<evidence type="ECO:0000259" key="13">
    <source>
        <dbReference type="Pfam" id="PF00291"/>
    </source>
</evidence>
<feature type="modified residue" description="N6-(pyridoxal phosphate)lysine" evidence="12">
    <location>
        <position position="93"/>
    </location>
</feature>
<dbReference type="CDD" id="cd06446">
    <property type="entry name" value="Trp-synth_B"/>
    <property type="match status" value="1"/>
</dbReference>
<accession>A0A0M0BQQ2</accession>
<evidence type="ECO:0000256" key="12">
    <source>
        <dbReference type="HAMAP-Rule" id="MF_00133"/>
    </source>
</evidence>
<dbReference type="PIRSF" id="PIRSF001413">
    <property type="entry name" value="Trp_syn_beta"/>
    <property type="match status" value="1"/>
</dbReference>
<evidence type="ECO:0000256" key="5">
    <source>
        <dbReference type="ARBA" id="ARBA00011270"/>
    </source>
</evidence>
<feature type="domain" description="Tryptophan synthase beta chain-like PALP" evidence="13">
    <location>
        <begin position="59"/>
        <end position="383"/>
    </location>
</feature>
<keyword evidence="8 12" id="KW-0663">Pyridoxal phosphate</keyword>
<comment type="pathway">
    <text evidence="3 12">Amino-acid biosynthesis; L-tryptophan biosynthesis; L-tryptophan from chorismate: step 5/5.</text>
</comment>
<comment type="function">
    <text evidence="2 12">The beta subunit is responsible for the synthesis of L-tryptophan from indole and L-serine.</text>
</comment>
<keyword evidence="6 12" id="KW-0028">Amino-acid biosynthesis</keyword>
<dbReference type="FunFam" id="3.40.50.1100:FF:000001">
    <property type="entry name" value="Tryptophan synthase beta chain"/>
    <property type="match status" value="1"/>
</dbReference>
<keyword evidence="9 12" id="KW-0057">Aromatic amino acid biosynthesis</keyword>
<comment type="subunit">
    <text evidence="5 12">Tetramer of two alpha and two beta chains.</text>
</comment>
<evidence type="ECO:0000256" key="6">
    <source>
        <dbReference type="ARBA" id="ARBA00022605"/>
    </source>
</evidence>
<evidence type="ECO:0000256" key="9">
    <source>
        <dbReference type="ARBA" id="ARBA00023141"/>
    </source>
</evidence>
<dbReference type="PANTHER" id="PTHR48077">
    <property type="entry name" value="TRYPTOPHAN SYNTHASE-RELATED"/>
    <property type="match status" value="1"/>
</dbReference>
<dbReference type="NCBIfam" id="TIGR00263">
    <property type="entry name" value="trpB"/>
    <property type="match status" value="1"/>
</dbReference>
<evidence type="ECO:0000313" key="14">
    <source>
        <dbReference type="EMBL" id="KON30779.1"/>
    </source>
</evidence>
<evidence type="ECO:0000256" key="7">
    <source>
        <dbReference type="ARBA" id="ARBA00022822"/>
    </source>
</evidence>
<dbReference type="PANTHER" id="PTHR48077:SF3">
    <property type="entry name" value="TRYPTOPHAN SYNTHASE"/>
    <property type="match status" value="1"/>
</dbReference>
<dbReference type="GO" id="GO:0005737">
    <property type="term" value="C:cytoplasm"/>
    <property type="evidence" value="ECO:0007669"/>
    <property type="project" value="TreeGrafter"/>
</dbReference>
<comment type="similarity">
    <text evidence="4 12">Belongs to the TrpB family.</text>
</comment>
<comment type="caution">
    <text evidence="14">The sequence shown here is derived from an EMBL/GenBank/DDBJ whole genome shotgun (WGS) entry which is preliminary data.</text>
</comment>
<evidence type="ECO:0000313" key="15">
    <source>
        <dbReference type="Proteomes" id="UP000037237"/>
    </source>
</evidence>
<organism evidence="14 15">
    <name type="scientific">miscellaneous Crenarchaeota group-1 archaeon SG8-32-1</name>
    <dbReference type="NCBI Taxonomy" id="1685124"/>
    <lineage>
        <taxon>Archaea</taxon>
        <taxon>Candidatus Bathyarchaeota</taxon>
        <taxon>MCG-1</taxon>
    </lineage>
</organism>
<dbReference type="InterPro" id="IPR006653">
    <property type="entry name" value="Trp_synth_b_CS"/>
</dbReference>
<keyword evidence="7 12" id="KW-0822">Tryptophan biosynthesis</keyword>
<dbReference type="HAMAP" id="MF_00133">
    <property type="entry name" value="Trp_synth_beta"/>
    <property type="match status" value="1"/>
</dbReference>
<evidence type="ECO:0000256" key="10">
    <source>
        <dbReference type="ARBA" id="ARBA00023239"/>
    </source>
</evidence>
<dbReference type="GO" id="GO:0004834">
    <property type="term" value="F:tryptophan synthase activity"/>
    <property type="evidence" value="ECO:0007669"/>
    <property type="project" value="UniProtKB-UniRule"/>
</dbReference>
<proteinExistence type="inferred from homology"/>
<reference evidence="14 15" key="1">
    <citation type="submission" date="2015-06" db="EMBL/GenBank/DDBJ databases">
        <title>New insights into the roles of widespread benthic archaea in carbon and nitrogen cycling.</title>
        <authorList>
            <person name="Lazar C.S."/>
            <person name="Baker B.J."/>
            <person name="Seitz K.W."/>
            <person name="Hyde A.S."/>
            <person name="Dick G.J."/>
            <person name="Hinrichs K.-U."/>
            <person name="Teske A.P."/>
        </authorList>
    </citation>
    <scope>NUCLEOTIDE SEQUENCE [LARGE SCALE GENOMIC DNA]</scope>
    <source>
        <strain evidence="14">SG8-32-1</strain>
    </source>
</reference>
<dbReference type="EC" id="4.2.1.20" evidence="12"/>
<dbReference type="Proteomes" id="UP000037237">
    <property type="component" value="Unassembled WGS sequence"/>
</dbReference>
<dbReference type="UniPathway" id="UPA00035">
    <property type="reaction ID" value="UER00044"/>
</dbReference>